<keyword evidence="1" id="KW-0560">Oxidoreductase</keyword>
<keyword evidence="4" id="KW-1185">Reference proteome</keyword>
<dbReference type="GO" id="GO:0004497">
    <property type="term" value="F:monooxygenase activity"/>
    <property type="evidence" value="ECO:0007669"/>
    <property type="project" value="UniProtKB-KW"/>
</dbReference>
<dbReference type="SUPFAM" id="SSF54909">
    <property type="entry name" value="Dimeric alpha+beta barrel"/>
    <property type="match status" value="1"/>
</dbReference>
<sequence>MHQLKKCIEKENKHILLVNWETIEDHEIGFRKSGEYQEWKALLHHFNDPFPAVKAL</sequence>
<dbReference type="EMBL" id="BBNY01000001">
    <property type="protein sequence ID" value="GAL88192.1"/>
    <property type="molecule type" value="Genomic_DNA"/>
</dbReference>
<dbReference type="AlphaFoldDB" id="A0A090W2G5"/>
<evidence type="ECO:0000313" key="4">
    <source>
        <dbReference type="Proteomes" id="UP000030184"/>
    </source>
</evidence>
<gene>
    <name evidence="1" type="ORF">JCM19302_545</name>
    <name evidence="2" type="ORF">JCM19538_2555</name>
</gene>
<proteinExistence type="predicted"/>
<reference evidence="4" key="1">
    <citation type="journal article" date="2014" name="Genome Announc.">
        <title>Draft Genome Sequence of Marine Flavobacterium Jejuia pallidilutea Strain 11shimoA1 and Pigmentation Mutants.</title>
        <authorList>
            <person name="Takatani N."/>
            <person name="Nakanishi M."/>
            <person name="Meirelles P."/>
            <person name="Mino S."/>
            <person name="Suda W."/>
            <person name="Oshima K."/>
            <person name="Hattori M."/>
            <person name="Ohkuma M."/>
            <person name="Hosokawa M."/>
            <person name="Miyashita K."/>
            <person name="Thompson F.L."/>
            <person name="Niwa A."/>
            <person name="Sawabe T."/>
            <person name="Sawabe T."/>
        </authorList>
    </citation>
    <scope>NUCLEOTIDE SEQUENCE [LARGE SCALE GENOMIC DNA]</scope>
    <source>
        <strain evidence="4">JCM 19538</strain>
    </source>
</reference>
<evidence type="ECO:0000313" key="3">
    <source>
        <dbReference type="Proteomes" id="UP000029646"/>
    </source>
</evidence>
<dbReference type="Proteomes" id="UP000029646">
    <property type="component" value="Unassembled WGS sequence"/>
</dbReference>
<name>A0A090W2G5_9FLAO</name>
<keyword evidence="1" id="KW-0503">Monooxygenase</keyword>
<protein>
    <submittedName>
        <fullName evidence="1">Antibiotic biosynthesis monooxygenase</fullName>
    </submittedName>
</protein>
<dbReference type="Gene3D" id="3.30.70.100">
    <property type="match status" value="1"/>
</dbReference>
<evidence type="ECO:0000313" key="2">
    <source>
        <dbReference type="EMBL" id="GAL88192.1"/>
    </source>
</evidence>
<evidence type="ECO:0000313" key="1">
    <source>
        <dbReference type="EMBL" id="GAL71116.1"/>
    </source>
</evidence>
<comment type="caution">
    <text evidence="1">The sequence shown here is derived from an EMBL/GenBank/DDBJ whole genome shotgun (WGS) entry which is preliminary data.</text>
</comment>
<dbReference type="Proteomes" id="UP000030184">
    <property type="component" value="Unassembled WGS sequence"/>
</dbReference>
<organism evidence="1 3">
    <name type="scientific">Jejuia pallidilutea</name>
    <dbReference type="NCBI Taxonomy" id="504487"/>
    <lineage>
        <taxon>Bacteria</taxon>
        <taxon>Pseudomonadati</taxon>
        <taxon>Bacteroidota</taxon>
        <taxon>Flavobacteriia</taxon>
        <taxon>Flavobacteriales</taxon>
        <taxon>Flavobacteriaceae</taxon>
        <taxon>Jejuia</taxon>
    </lineage>
</organism>
<dbReference type="InterPro" id="IPR011008">
    <property type="entry name" value="Dimeric_a/b-barrel"/>
</dbReference>
<accession>A0A090W2G5</accession>
<dbReference type="EMBL" id="BBNS01000010">
    <property type="protein sequence ID" value="GAL71116.1"/>
    <property type="molecule type" value="Genomic_DNA"/>
</dbReference>